<keyword evidence="1 3" id="KW-0807">Transducer</keyword>
<keyword evidence="5" id="KW-0812">Transmembrane</keyword>
<evidence type="ECO:0000256" key="2">
    <source>
        <dbReference type="ARBA" id="ARBA00029447"/>
    </source>
</evidence>
<dbReference type="InterPro" id="IPR004089">
    <property type="entry name" value="MCPsignal_dom"/>
</dbReference>
<reference evidence="7 8" key="1">
    <citation type="submission" date="2016-12" db="EMBL/GenBank/DDBJ databases">
        <title>The whole genome sequencing and assembly of Bacillus cohnii DSM 6307T strain.</title>
        <authorList>
            <person name="Lee Y.-J."/>
            <person name="Yi H."/>
            <person name="Bahn Y.-S."/>
            <person name="Kim J.F."/>
            <person name="Lee D.-W."/>
        </authorList>
    </citation>
    <scope>NUCLEOTIDE SEQUENCE [LARGE SCALE GENOMIC DNA]</scope>
    <source>
        <strain evidence="7 8">DSM 6307</strain>
    </source>
</reference>
<dbReference type="PRINTS" id="PR00260">
    <property type="entry name" value="CHEMTRNSDUCR"/>
</dbReference>
<sequence>MSIKKKLFLLAITLGIIGVLASSIIWVANTRVETSTTKMDETALLNESYFQLYQSYQTTLSNMYHLLSTGYSIKHIETVEGNIQASEQYFQEFENYFLQYEELAHWQQYFSLSIKTIDDQFSLIRDVNNGANIDRYRVPVSEQLASARTQLERANTEIMNFLQTNNELERTMLVQTLQTSNSLIFAVMVVIVLLPMIALLSFGRSLTKGINQLMKRVKAYQEGNFELELLSKDKRGDEFGQVEISLTEMGQKIDLLLTGSKQANEKLQQVMVDLIDASERNIGLSSTIKDQSTGATEKVAAQYEGTSAISAVTEEASASTEEIYSIVDEMKNNLKEMNTMSEKGSGALNEVAQQMQKFTDDTEKLVQQFELITDSIEAAQTFLANINEITNQTNLLALNASIEAARAGEAGKGFAVVATEIRKLSKQTDEFANEIKQIIGTVEGNAKEISTEFLQFKGQLQHTNEQNKRSSSIFNQIAVSSGNLLEQGSHITVAMEEISLGVTDIVHSVNDLVTSSADATKQMEQVVATTDKQVNISYQIKKTSDLLQETSNQLEQNMRSIK</sequence>
<evidence type="ECO:0000256" key="4">
    <source>
        <dbReference type="SAM" id="Coils"/>
    </source>
</evidence>
<keyword evidence="5" id="KW-1133">Transmembrane helix</keyword>
<dbReference type="KEGG" id="bcoh:BC6307_22380"/>
<dbReference type="GO" id="GO:0007165">
    <property type="term" value="P:signal transduction"/>
    <property type="evidence" value="ECO:0007669"/>
    <property type="project" value="UniProtKB-KW"/>
</dbReference>
<dbReference type="PANTHER" id="PTHR32089:SF112">
    <property type="entry name" value="LYSOZYME-LIKE PROTEIN-RELATED"/>
    <property type="match status" value="1"/>
</dbReference>
<keyword evidence="4" id="KW-0175">Coiled coil</keyword>
<organism evidence="7 8">
    <name type="scientific">Sutcliffiella cohnii</name>
    <dbReference type="NCBI Taxonomy" id="33932"/>
    <lineage>
        <taxon>Bacteria</taxon>
        <taxon>Bacillati</taxon>
        <taxon>Bacillota</taxon>
        <taxon>Bacilli</taxon>
        <taxon>Bacillales</taxon>
        <taxon>Bacillaceae</taxon>
        <taxon>Sutcliffiella</taxon>
    </lineage>
</organism>
<dbReference type="InterPro" id="IPR004090">
    <property type="entry name" value="Chemotax_Me-accpt_rcpt"/>
</dbReference>
<dbReference type="STRING" id="1314751.GCA_001591425_02277"/>
<feature type="coiled-coil region" evidence="4">
    <location>
        <begin position="144"/>
        <end position="171"/>
    </location>
</feature>
<dbReference type="SUPFAM" id="SSF58104">
    <property type="entry name" value="Methyl-accepting chemotaxis protein (MCP) signaling domain"/>
    <property type="match status" value="1"/>
</dbReference>
<evidence type="ECO:0000256" key="5">
    <source>
        <dbReference type="SAM" id="Phobius"/>
    </source>
</evidence>
<evidence type="ECO:0000256" key="3">
    <source>
        <dbReference type="PROSITE-ProRule" id="PRU00284"/>
    </source>
</evidence>
<dbReference type="GO" id="GO:0016020">
    <property type="term" value="C:membrane"/>
    <property type="evidence" value="ECO:0007669"/>
    <property type="project" value="InterPro"/>
</dbReference>
<name>A0A223KWJ1_9BACI</name>
<dbReference type="PANTHER" id="PTHR32089">
    <property type="entry name" value="METHYL-ACCEPTING CHEMOTAXIS PROTEIN MCPB"/>
    <property type="match status" value="1"/>
</dbReference>
<evidence type="ECO:0000259" key="6">
    <source>
        <dbReference type="PROSITE" id="PS50111"/>
    </source>
</evidence>
<dbReference type="Proteomes" id="UP000215224">
    <property type="component" value="Chromosome"/>
</dbReference>
<dbReference type="SMART" id="SM00283">
    <property type="entry name" value="MA"/>
    <property type="match status" value="1"/>
</dbReference>
<keyword evidence="5" id="KW-0472">Membrane</keyword>
<keyword evidence="8" id="KW-1185">Reference proteome</keyword>
<dbReference type="PROSITE" id="PS50111">
    <property type="entry name" value="CHEMOTAXIS_TRANSDUC_2"/>
    <property type="match status" value="1"/>
</dbReference>
<dbReference type="EMBL" id="CP018866">
    <property type="protein sequence ID" value="AST93825.1"/>
    <property type="molecule type" value="Genomic_DNA"/>
</dbReference>
<feature type="transmembrane region" description="Helical" evidence="5">
    <location>
        <begin position="183"/>
        <end position="206"/>
    </location>
</feature>
<evidence type="ECO:0000313" key="8">
    <source>
        <dbReference type="Proteomes" id="UP000215224"/>
    </source>
</evidence>
<dbReference type="GO" id="GO:0004888">
    <property type="term" value="F:transmembrane signaling receptor activity"/>
    <property type="evidence" value="ECO:0007669"/>
    <property type="project" value="InterPro"/>
</dbReference>
<dbReference type="Gene3D" id="1.10.287.950">
    <property type="entry name" value="Methyl-accepting chemotaxis protein"/>
    <property type="match status" value="1"/>
</dbReference>
<evidence type="ECO:0000256" key="1">
    <source>
        <dbReference type="ARBA" id="ARBA00023224"/>
    </source>
</evidence>
<protein>
    <recommendedName>
        <fullName evidence="6">Methyl-accepting transducer domain-containing protein</fullName>
    </recommendedName>
</protein>
<dbReference type="AlphaFoldDB" id="A0A223KWJ1"/>
<evidence type="ECO:0000313" key="7">
    <source>
        <dbReference type="EMBL" id="AST93825.1"/>
    </source>
</evidence>
<dbReference type="GO" id="GO:0006935">
    <property type="term" value="P:chemotaxis"/>
    <property type="evidence" value="ECO:0007669"/>
    <property type="project" value="InterPro"/>
</dbReference>
<accession>A0A223KWJ1</accession>
<dbReference type="RefSeq" id="WP_066416066.1">
    <property type="nucleotide sequence ID" value="NZ_CP018866.1"/>
</dbReference>
<proteinExistence type="inferred from homology"/>
<comment type="similarity">
    <text evidence="2">Belongs to the methyl-accepting chemotaxis (MCP) protein family.</text>
</comment>
<gene>
    <name evidence="7" type="ORF">BC6307_22380</name>
</gene>
<feature type="domain" description="Methyl-accepting transducer" evidence="6">
    <location>
        <begin position="277"/>
        <end position="513"/>
    </location>
</feature>
<dbReference type="Pfam" id="PF00015">
    <property type="entry name" value="MCPsignal"/>
    <property type="match status" value="1"/>
</dbReference>